<feature type="domain" description="Glycosyltransferase subfamily 4-like N-terminal" evidence="1">
    <location>
        <begin position="10"/>
        <end position="69"/>
    </location>
</feature>
<evidence type="ECO:0000313" key="2">
    <source>
        <dbReference type="EMBL" id="GAI50183.1"/>
    </source>
</evidence>
<protein>
    <recommendedName>
        <fullName evidence="1">Glycosyltransferase subfamily 4-like N-terminal domain-containing protein</fullName>
    </recommendedName>
</protein>
<dbReference type="PANTHER" id="PTHR45947:SF3">
    <property type="entry name" value="SULFOQUINOVOSYL TRANSFERASE SQD2"/>
    <property type="match status" value="1"/>
</dbReference>
<dbReference type="GO" id="GO:0016757">
    <property type="term" value="F:glycosyltransferase activity"/>
    <property type="evidence" value="ECO:0007669"/>
    <property type="project" value="TreeGrafter"/>
</dbReference>
<proteinExistence type="predicted"/>
<dbReference type="InterPro" id="IPR050194">
    <property type="entry name" value="Glycosyltransferase_grp1"/>
</dbReference>
<sequence length="113" mass="12713">MIITWLEVWDDYWYEYLGWKGIFGKWVERMVARLSTNMVAISDSTKKGLLSIGAKGNIRVVPNGVDLEEINAVPSANDSSDVIFAGRLIKEKNIDVLIKSIALIRETIPDINC</sequence>
<reference evidence="2" key="1">
    <citation type="journal article" date="2014" name="Front. Microbiol.">
        <title>High frequency of phylogenetically diverse reductive dehalogenase-homologous genes in deep subseafloor sedimentary metagenomes.</title>
        <authorList>
            <person name="Kawai M."/>
            <person name="Futagami T."/>
            <person name="Toyoda A."/>
            <person name="Takaki Y."/>
            <person name="Nishi S."/>
            <person name="Hori S."/>
            <person name="Arai W."/>
            <person name="Tsubouchi T."/>
            <person name="Morono Y."/>
            <person name="Uchiyama I."/>
            <person name="Ito T."/>
            <person name="Fujiyama A."/>
            <person name="Inagaki F."/>
            <person name="Takami H."/>
        </authorList>
    </citation>
    <scope>NUCLEOTIDE SEQUENCE</scope>
    <source>
        <strain evidence="2">Expedition CK06-06</strain>
    </source>
</reference>
<dbReference type="InterPro" id="IPR028098">
    <property type="entry name" value="Glyco_trans_4-like_N"/>
</dbReference>
<dbReference type="AlphaFoldDB" id="X1P2U7"/>
<accession>X1P2U7</accession>
<dbReference type="EMBL" id="BARV01038708">
    <property type="protein sequence ID" value="GAI50183.1"/>
    <property type="molecule type" value="Genomic_DNA"/>
</dbReference>
<dbReference type="Gene3D" id="3.40.50.2000">
    <property type="entry name" value="Glycogen Phosphorylase B"/>
    <property type="match status" value="2"/>
</dbReference>
<comment type="caution">
    <text evidence="2">The sequence shown here is derived from an EMBL/GenBank/DDBJ whole genome shotgun (WGS) entry which is preliminary data.</text>
</comment>
<gene>
    <name evidence="2" type="ORF">S06H3_59551</name>
</gene>
<feature type="non-terminal residue" evidence="2">
    <location>
        <position position="113"/>
    </location>
</feature>
<evidence type="ECO:0000259" key="1">
    <source>
        <dbReference type="Pfam" id="PF13439"/>
    </source>
</evidence>
<name>X1P2U7_9ZZZZ</name>
<dbReference type="SUPFAM" id="SSF53756">
    <property type="entry name" value="UDP-Glycosyltransferase/glycogen phosphorylase"/>
    <property type="match status" value="1"/>
</dbReference>
<dbReference type="PANTHER" id="PTHR45947">
    <property type="entry name" value="SULFOQUINOVOSYL TRANSFERASE SQD2"/>
    <property type="match status" value="1"/>
</dbReference>
<dbReference type="Pfam" id="PF13439">
    <property type="entry name" value="Glyco_transf_4"/>
    <property type="match status" value="1"/>
</dbReference>
<organism evidence="2">
    <name type="scientific">marine sediment metagenome</name>
    <dbReference type="NCBI Taxonomy" id="412755"/>
    <lineage>
        <taxon>unclassified sequences</taxon>
        <taxon>metagenomes</taxon>
        <taxon>ecological metagenomes</taxon>
    </lineage>
</organism>